<evidence type="ECO:0000256" key="1">
    <source>
        <dbReference type="PROSITE-ProRule" id="PRU00175"/>
    </source>
</evidence>
<evidence type="ECO:0000313" key="6">
    <source>
        <dbReference type="Proteomes" id="UP000078343"/>
    </source>
</evidence>
<dbReference type="PANTHER" id="PTHR21540:SF0">
    <property type="entry name" value="PHD FAMILY PROTEIN"/>
    <property type="match status" value="1"/>
</dbReference>
<reference evidence="5 6" key="1">
    <citation type="submission" date="2016-04" db="EMBL/GenBank/DDBJ databases">
        <title>Draft genome of Fonsecaea erecta CBS 125763.</title>
        <authorList>
            <person name="Weiss V.A."/>
            <person name="Vicente V.A."/>
            <person name="Raittz R.T."/>
            <person name="Moreno L.F."/>
            <person name="De Souza E.M."/>
            <person name="Pedrosa F.O."/>
            <person name="Steffens M.B."/>
            <person name="Faoro H."/>
            <person name="Tadra-Sfeir M.Z."/>
            <person name="Najafzadeh M.J."/>
            <person name="Felipe M.S."/>
            <person name="Teixeira M."/>
            <person name="Sun J."/>
            <person name="Xi L."/>
            <person name="Gomes R."/>
            <person name="De Azevedo C.M."/>
            <person name="Salgado C.G."/>
            <person name="Da Silva M.B."/>
            <person name="Nascimento M.F."/>
            <person name="Queiroz-Telles F."/>
            <person name="Attili D.S."/>
            <person name="Gorbushina A."/>
        </authorList>
    </citation>
    <scope>NUCLEOTIDE SEQUENCE [LARGE SCALE GENOMIC DNA]</scope>
    <source>
        <strain evidence="5 6">CBS 125763</strain>
    </source>
</reference>
<proteinExistence type="predicted"/>
<dbReference type="OrthoDB" id="2122982at2759"/>
<dbReference type="RefSeq" id="XP_018695888.1">
    <property type="nucleotide sequence ID" value="XM_018836238.1"/>
</dbReference>
<dbReference type="STRING" id="1367422.A0A178ZSX1"/>
<dbReference type="AlphaFoldDB" id="A0A178ZSX1"/>
<dbReference type="PROSITE" id="PS50966">
    <property type="entry name" value="ZF_SWIM"/>
    <property type="match status" value="1"/>
</dbReference>
<dbReference type="InterPro" id="IPR001841">
    <property type="entry name" value="Znf_RING"/>
</dbReference>
<dbReference type="InterPro" id="IPR039903">
    <property type="entry name" value="Zswim2"/>
</dbReference>
<dbReference type="EMBL" id="LVYI01000003">
    <property type="protein sequence ID" value="OAP62521.1"/>
    <property type="molecule type" value="Genomic_DNA"/>
</dbReference>
<evidence type="ECO:0000256" key="2">
    <source>
        <dbReference type="SAM" id="MobiDB-lite"/>
    </source>
</evidence>
<accession>A0A178ZSX1</accession>
<dbReference type="SUPFAM" id="SSF57850">
    <property type="entry name" value="RING/U-box"/>
    <property type="match status" value="1"/>
</dbReference>
<feature type="domain" description="RING-type" evidence="3">
    <location>
        <begin position="210"/>
        <end position="258"/>
    </location>
</feature>
<dbReference type="InterPro" id="IPR007527">
    <property type="entry name" value="Znf_SWIM"/>
</dbReference>
<protein>
    <submittedName>
        <fullName evidence="5">Uncharacterized protein</fullName>
    </submittedName>
</protein>
<dbReference type="InterPro" id="IPR013083">
    <property type="entry name" value="Znf_RING/FYVE/PHD"/>
</dbReference>
<feature type="domain" description="SWIM-type" evidence="4">
    <location>
        <begin position="132"/>
        <end position="164"/>
    </location>
</feature>
<name>A0A178ZSX1_9EURO</name>
<evidence type="ECO:0000259" key="3">
    <source>
        <dbReference type="PROSITE" id="PS50089"/>
    </source>
</evidence>
<dbReference type="GeneID" id="30008894"/>
<gene>
    <name evidence="5" type="ORF">AYL99_04726</name>
</gene>
<comment type="caution">
    <text evidence="5">The sequence shown here is derived from an EMBL/GenBank/DDBJ whole genome shotgun (WGS) entry which is preliminary data.</text>
</comment>
<sequence>MPPTKISRVSRGGGIMKTTLSKSRPSIHGKSPLPNPAQKNESLGTQDFENESERSHRSAKKSSTSSTPGKKKGGDAEETRRRHHRSKPPASFLVKLERSQTQRMIVLGRKRSLRAGAPSEDIDIVGSTGNVYTVTISHLPTCTCPDSLRGNECKHKVYVLHTVLKAPQHLQFQLALLTSELEEIFAHAPPIPTDLSETPKGIRKATDGECPICYMELDEEHNELVWCKVQCGHNIHKSCFSEWARSQAGKGLRCVYCRTPWEMDVLDIEAIKRTGNHSEDGYVNVATHFGMSRERDHSSYYQPWARHRFGQRRW</sequence>
<keyword evidence="1" id="KW-0862">Zinc</keyword>
<feature type="region of interest" description="Disordered" evidence="2">
    <location>
        <begin position="1"/>
        <end position="92"/>
    </location>
</feature>
<dbReference type="Gene3D" id="3.30.40.10">
    <property type="entry name" value="Zinc/RING finger domain, C3HC4 (zinc finger)"/>
    <property type="match status" value="1"/>
</dbReference>
<dbReference type="GO" id="GO:0008270">
    <property type="term" value="F:zinc ion binding"/>
    <property type="evidence" value="ECO:0007669"/>
    <property type="project" value="UniProtKB-KW"/>
</dbReference>
<dbReference type="PROSITE" id="PS50089">
    <property type="entry name" value="ZF_RING_2"/>
    <property type="match status" value="1"/>
</dbReference>
<keyword evidence="1" id="KW-0863">Zinc-finger</keyword>
<keyword evidence="1" id="KW-0479">Metal-binding</keyword>
<feature type="compositionally biased region" description="Polar residues" evidence="2">
    <location>
        <begin position="37"/>
        <end position="47"/>
    </location>
</feature>
<organism evidence="5 6">
    <name type="scientific">Fonsecaea erecta</name>
    <dbReference type="NCBI Taxonomy" id="1367422"/>
    <lineage>
        <taxon>Eukaryota</taxon>
        <taxon>Fungi</taxon>
        <taxon>Dikarya</taxon>
        <taxon>Ascomycota</taxon>
        <taxon>Pezizomycotina</taxon>
        <taxon>Eurotiomycetes</taxon>
        <taxon>Chaetothyriomycetidae</taxon>
        <taxon>Chaetothyriales</taxon>
        <taxon>Herpotrichiellaceae</taxon>
        <taxon>Fonsecaea</taxon>
    </lineage>
</organism>
<evidence type="ECO:0000313" key="5">
    <source>
        <dbReference type="EMBL" id="OAP62521.1"/>
    </source>
</evidence>
<dbReference type="Proteomes" id="UP000078343">
    <property type="component" value="Unassembled WGS sequence"/>
</dbReference>
<dbReference type="GO" id="GO:0061630">
    <property type="term" value="F:ubiquitin protein ligase activity"/>
    <property type="evidence" value="ECO:0007669"/>
    <property type="project" value="InterPro"/>
</dbReference>
<dbReference type="Pfam" id="PF13639">
    <property type="entry name" value="zf-RING_2"/>
    <property type="match status" value="1"/>
</dbReference>
<keyword evidence="6" id="KW-1185">Reference proteome</keyword>
<evidence type="ECO:0000259" key="4">
    <source>
        <dbReference type="PROSITE" id="PS50966"/>
    </source>
</evidence>
<dbReference type="PANTHER" id="PTHR21540">
    <property type="entry name" value="RING FINGER AND SWIM DOMAIN-CONTAINING PROTEIN 2"/>
    <property type="match status" value="1"/>
</dbReference>